<gene>
    <name evidence="1" type="ORF">CY34DRAFT_362752</name>
</gene>
<dbReference type="InterPro" id="IPR027850">
    <property type="entry name" value="DUF4504"/>
</dbReference>
<name>A0A0D0AXB3_9AGAM</name>
<protein>
    <submittedName>
        <fullName evidence="1">Uncharacterized protein</fullName>
    </submittedName>
</protein>
<dbReference type="Pfam" id="PF14953">
    <property type="entry name" value="DUF4504"/>
    <property type="match status" value="1"/>
</dbReference>
<organism evidence="1 2">
    <name type="scientific">Suillus luteus UH-Slu-Lm8-n1</name>
    <dbReference type="NCBI Taxonomy" id="930992"/>
    <lineage>
        <taxon>Eukaryota</taxon>
        <taxon>Fungi</taxon>
        <taxon>Dikarya</taxon>
        <taxon>Basidiomycota</taxon>
        <taxon>Agaricomycotina</taxon>
        <taxon>Agaricomycetes</taxon>
        <taxon>Agaricomycetidae</taxon>
        <taxon>Boletales</taxon>
        <taxon>Suillineae</taxon>
        <taxon>Suillaceae</taxon>
        <taxon>Suillus</taxon>
    </lineage>
</organism>
<accession>A0A0D0AXB3</accession>
<dbReference type="OrthoDB" id="3267419at2759"/>
<proteinExistence type="predicted"/>
<dbReference type="EMBL" id="KN835364">
    <property type="protein sequence ID" value="KIK38997.1"/>
    <property type="molecule type" value="Genomic_DNA"/>
</dbReference>
<evidence type="ECO:0000313" key="2">
    <source>
        <dbReference type="Proteomes" id="UP000054485"/>
    </source>
</evidence>
<reference evidence="1 2" key="1">
    <citation type="submission" date="2014-04" db="EMBL/GenBank/DDBJ databases">
        <authorList>
            <consortium name="DOE Joint Genome Institute"/>
            <person name="Kuo A."/>
            <person name="Ruytinx J."/>
            <person name="Rineau F."/>
            <person name="Colpaert J."/>
            <person name="Kohler A."/>
            <person name="Nagy L.G."/>
            <person name="Floudas D."/>
            <person name="Copeland A."/>
            <person name="Barry K.W."/>
            <person name="Cichocki N."/>
            <person name="Veneault-Fourrey C."/>
            <person name="LaButti K."/>
            <person name="Lindquist E.A."/>
            <person name="Lipzen A."/>
            <person name="Lundell T."/>
            <person name="Morin E."/>
            <person name="Murat C."/>
            <person name="Sun H."/>
            <person name="Tunlid A."/>
            <person name="Henrissat B."/>
            <person name="Grigoriev I.V."/>
            <person name="Hibbett D.S."/>
            <person name="Martin F."/>
            <person name="Nordberg H.P."/>
            <person name="Cantor M.N."/>
            <person name="Hua S.X."/>
        </authorList>
    </citation>
    <scope>NUCLEOTIDE SEQUENCE [LARGE SCALE GENOMIC DNA]</scope>
    <source>
        <strain evidence="1 2">UH-Slu-Lm8-n1</strain>
    </source>
</reference>
<dbReference type="AlphaFoldDB" id="A0A0D0AXB3"/>
<dbReference type="HOGENOM" id="CLU_1887139_0_0_1"/>
<dbReference type="InParanoid" id="A0A0D0AXB3"/>
<reference evidence="2" key="2">
    <citation type="submission" date="2015-01" db="EMBL/GenBank/DDBJ databases">
        <title>Evolutionary Origins and Diversification of the Mycorrhizal Mutualists.</title>
        <authorList>
            <consortium name="DOE Joint Genome Institute"/>
            <consortium name="Mycorrhizal Genomics Consortium"/>
            <person name="Kohler A."/>
            <person name="Kuo A."/>
            <person name="Nagy L.G."/>
            <person name="Floudas D."/>
            <person name="Copeland A."/>
            <person name="Barry K.W."/>
            <person name="Cichocki N."/>
            <person name="Veneault-Fourrey C."/>
            <person name="LaButti K."/>
            <person name="Lindquist E.A."/>
            <person name="Lipzen A."/>
            <person name="Lundell T."/>
            <person name="Morin E."/>
            <person name="Murat C."/>
            <person name="Riley R."/>
            <person name="Ohm R."/>
            <person name="Sun H."/>
            <person name="Tunlid A."/>
            <person name="Henrissat B."/>
            <person name="Grigoriev I.V."/>
            <person name="Hibbett D.S."/>
            <person name="Martin F."/>
        </authorList>
    </citation>
    <scope>NUCLEOTIDE SEQUENCE [LARGE SCALE GENOMIC DNA]</scope>
    <source>
        <strain evidence="2">UH-Slu-Lm8-n1</strain>
    </source>
</reference>
<dbReference type="Proteomes" id="UP000054485">
    <property type="component" value="Unassembled WGS sequence"/>
</dbReference>
<keyword evidence="2" id="KW-1185">Reference proteome</keyword>
<evidence type="ECO:0000313" key="1">
    <source>
        <dbReference type="EMBL" id="KIK38997.1"/>
    </source>
</evidence>
<sequence>MNADMLESQAKVSFSFVDGLTQENLVPLAATLIGYPVAYVPISVDQTSFLSGHSLDVYEATVVPATSCTSSLQSSNQSHTLLKFSCPRSLSETNRELYPERITKRLQSQFLERLSSIGSSLLVHHHVEVVDRVAL</sequence>